<dbReference type="GO" id="GO:0000398">
    <property type="term" value="P:mRNA splicing, via spliceosome"/>
    <property type="evidence" value="ECO:0007669"/>
    <property type="project" value="TreeGrafter"/>
</dbReference>
<feature type="region of interest" description="Disordered" evidence="3">
    <location>
        <begin position="138"/>
        <end position="198"/>
    </location>
</feature>
<reference evidence="6" key="2">
    <citation type="submission" date="2025-08" db="UniProtKB">
        <authorList>
            <consortium name="RefSeq"/>
        </authorList>
    </citation>
    <scope>IDENTIFICATION</scope>
    <source>
        <tissue evidence="6">Young leaves</tissue>
    </source>
</reference>
<dbReference type="PANTHER" id="PTHR16105:SF0">
    <property type="entry name" value="RNA-BINDING REGION-CONTAINING PROTEIN 3"/>
    <property type="match status" value="1"/>
</dbReference>
<dbReference type="Gene3D" id="3.30.70.330">
    <property type="match status" value="2"/>
</dbReference>
<feature type="compositionally biased region" description="Acidic residues" evidence="3">
    <location>
        <begin position="165"/>
        <end position="178"/>
    </location>
</feature>
<dbReference type="SUPFAM" id="SSF54928">
    <property type="entry name" value="RNA-binding domain, RBD"/>
    <property type="match status" value="1"/>
</dbReference>
<reference evidence="5" key="1">
    <citation type="journal article" date="2019" name="Toxins">
        <title>Detection of Abrin-Like and Prepropulchellin-Like Toxin Genes and Transcripts Using Whole Genome Sequencing and Full-Length Transcript Sequencing of Abrus precatorius.</title>
        <authorList>
            <person name="Hovde B.T."/>
            <person name="Daligault H.E."/>
            <person name="Hanschen E.R."/>
            <person name="Kunde Y.A."/>
            <person name="Johnson M.B."/>
            <person name="Starkenburg S.R."/>
            <person name="Johnson S.L."/>
        </authorList>
    </citation>
    <scope>NUCLEOTIDE SEQUENCE [LARGE SCALE GENOMIC DNA]</scope>
</reference>
<dbReference type="InterPro" id="IPR045164">
    <property type="entry name" value="RBM41/RNPC3"/>
</dbReference>
<evidence type="ECO:0000313" key="6">
    <source>
        <dbReference type="RefSeq" id="XP_027349867.1"/>
    </source>
</evidence>
<dbReference type="GeneID" id="113861321"/>
<dbReference type="AlphaFoldDB" id="A0A8B8L119"/>
<keyword evidence="1 2" id="KW-0694">RNA-binding</keyword>
<sequence length="386" mass="41783">MASNSSTRGHMQFGLQGTESMPSVVESPVTLLIKHLPEAIPHDTLSRILSNFGASSVRPCCSGRLRNCAFVDFKNDMVASQAQQQLNGYAYPPPDGNILTNIVNALIAVPRFYTQVLHLMNKMNIPAPFRMALPTPPLPPEVPAPPPPPPPPPITVMNPRSADLSGDESEMESSDEEDGARTGKSGQKRARRETIVGPAIDKGVAHESVGVKPATLVPKEIPVIKRNPVLKIKIAPKATLNAQKDDDTAEESQEPEKDIPDPNKFFTPDELEGGKLPPEEILSLPMFKSYTAGNPAPVLYIKNLAKDVVADDFYLIFGSLFGSIEAAKSGLQVKLMQEGRMRGQAFVTFPSIELAHHALNLVNGYVFKGKPMIIQFGRNPGAAKGT</sequence>
<dbReference type="Proteomes" id="UP000694853">
    <property type="component" value="Unplaced"/>
</dbReference>
<dbReference type="CDD" id="cd12239">
    <property type="entry name" value="RRM2_RBM40_like"/>
    <property type="match status" value="1"/>
</dbReference>
<evidence type="ECO:0000256" key="2">
    <source>
        <dbReference type="PROSITE-ProRule" id="PRU00176"/>
    </source>
</evidence>
<evidence type="ECO:0000259" key="4">
    <source>
        <dbReference type="PROSITE" id="PS50102"/>
    </source>
</evidence>
<evidence type="ECO:0000256" key="1">
    <source>
        <dbReference type="ARBA" id="ARBA00022884"/>
    </source>
</evidence>
<dbReference type="InterPro" id="IPR035979">
    <property type="entry name" value="RBD_domain_sf"/>
</dbReference>
<evidence type="ECO:0000256" key="3">
    <source>
        <dbReference type="SAM" id="MobiDB-lite"/>
    </source>
</evidence>
<dbReference type="GO" id="GO:0097157">
    <property type="term" value="F:pre-mRNA intronic binding"/>
    <property type="evidence" value="ECO:0007669"/>
    <property type="project" value="TreeGrafter"/>
</dbReference>
<name>A0A8B8L119_ABRPR</name>
<dbReference type="GO" id="GO:0005689">
    <property type="term" value="C:U12-type spliceosomal complex"/>
    <property type="evidence" value="ECO:0007669"/>
    <property type="project" value="TreeGrafter"/>
</dbReference>
<dbReference type="FunFam" id="3.30.70.330:FF:000409">
    <property type="entry name" value="U11/U12 small nuclear ribonucleoprotein 65 kDa protein"/>
    <property type="match status" value="1"/>
</dbReference>
<proteinExistence type="predicted"/>
<organism evidence="5 6">
    <name type="scientific">Abrus precatorius</name>
    <name type="common">Indian licorice</name>
    <name type="synonym">Glycine abrus</name>
    <dbReference type="NCBI Taxonomy" id="3816"/>
    <lineage>
        <taxon>Eukaryota</taxon>
        <taxon>Viridiplantae</taxon>
        <taxon>Streptophyta</taxon>
        <taxon>Embryophyta</taxon>
        <taxon>Tracheophyta</taxon>
        <taxon>Spermatophyta</taxon>
        <taxon>Magnoliopsida</taxon>
        <taxon>eudicotyledons</taxon>
        <taxon>Gunneridae</taxon>
        <taxon>Pentapetalae</taxon>
        <taxon>rosids</taxon>
        <taxon>fabids</taxon>
        <taxon>Fabales</taxon>
        <taxon>Fabaceae</taxon>
        <taxon>Papilionoideae</taxon>
        <taxon>50 kb inversion clade</taxon>
        <taxon>NPAAA clade</taxon>
        <taxon>indigoferoid/millettioid clade</taxon>
        <taxon>Abreae</taxon>
        <taxon>Abrus</taxon>
    </lineage>
</organism>
<feature type="domain" description="RRM" evidence="4">
    <location>
        <begin position="29"/>
        <end position="99"/>
    </location>
</feature>
<dbReference type="GO" id="GO:0030626">
    <property type="term" value="F:U12 snRNA binding"/>
    <property type="evidence" value="ECO:0007669"/>
    <property type="project" value="TreeGrafter"/>
</dbReference>
<gene>
    <name evidence="6" type="primary">LOC113861321</name>
</gene>
<dbReference type="InterPro" id="IPR012677">
    <property type="entry name" value="Nucleotide-bd_a/b_plait_sf"/>
</dbReference>
<feature type="compositionally biased region" description="Pro residues" evidence="3">
    <location>
        <begin position="138"/>
        <end position="154"/>
    </location>
</feature>
<protein>
    <submittedName>
        <fullName evidence="6">U11/U12 small nuclear ribonucleoprotein 65 kDa protein isoform X2</fullName>
    </submittedName>
</protein>
<dbReference type="PANTHER" id="PTHR16105">
    <property type="entry name" value="RNA-BINDING REGION-CONTAINING PROTEIN 3"/>
    <property type="match status" value="1"/>
</dbReference>
<evidence type="ECO:0000313" key="5">
    <source>
        <dbReference type="Proteomes" id="UP000694853"/>
    </source>
</evidence>
<accession>A0A8B8L119</accession>
<dbReference type="SMART" id="SM00360">
    <property type="entry name" value="RRM"/>
    <property type="match status" value="2"/>
</dbReference>
<dbReference type="PROSITE" id="PS50102">
    <property type="entry name" value="RRM"/>
    <property type="match status" value="2"/>
</dbReference>
<dbReference type="Pfam" id="PF00076">
    <property type="entry name" value="RRM_1"/>
    <property type="match status" value="2"/>
</dbReference>
<dbReference type="RefSeq" id="XP_027349867.1">
    <property type="nucleotide sequence ID" value="XM_027494066.1"/>
</dbReference>
<feature type="region of interest" description="Disordered" evidence="3">
    <location>
        <begin position="241"/>
        <end position="276"/>
    </location>
</feature>
<keyword evidence="5" id="KW-1185">Reference proteome</keyword>
<keyword evidence="6" id="KW-0687">Ribonucleoprotein</keyword>
<feature type="domain" description="RRM" evidence="4">
    <location>
        <begin position="297"/>
        <end position="379"/>
    </location>
</feature>
<dbReference type="InterPro" id="IPR000504">
    <property type="entry name" value="RRM_dom"/>
</dbReference>